<dbReference type="AlphaFoldDB" id="A0A9R0VIA4"/>
<dbReference type="Gene3D" id="3.40.395.10">
    <property type="entry name" value="Adenoviral Proteinase, Chain A"/>
    <property type="match status" value="1"/>
</dbReference>
<feature type="region of interest" description="Disordered" evidence="4">
    <location>
        <begin position="123"/>
        <end position="152"/>
    </location>
</feature>
<dbReference type="GO" id="GO:0008234">
    <property type="term" value="F:cysteine-type peptidase activity"/>
    <property type="evidence" value="ECO:0007669"/>
    <property type="project" value="InterPro"/>
</dbReference>
<gene>
    <name evidence="6" type="ORF">TRITD_3Av1G106360</name>
</gene>
<keyword evidence="3" id="KW-0378">Hydrolase</keyword>
<evidence type="ECO:0000259" key="5">
    <source>
        <dbReference type="PROSITE" id="PS50600"/>
    </source>
</evidence>
<sequence>MEAAAMEWDDGPSCDLFPVGSEDYEWFHQEVPPKSSKIPYVVATPSAAMHSDSAGPTFDKTPEAARANVNKIAHPIATDISSSLFDSDPKVSTSNEINKPIFDASPVVTTATVGSLGNSTISGFGTPNVDSSSGPSCASKKAVKKKKGAAQSPDGVLKMKKIKIDATGDSLHQQYVMNRYKLRKPKEGESLLAFIEIDGFHTSLQNFHASLKPRAEIDNEVMTLYLKTFNIEQICSRKKLKKFAFSVFMSGQLAAEPEVFDPKLCEREFRMAYESSNISSCDLLFFIVVQKRHWAVVVANLAMKQFNIFNPIKNNKDVQLLHKATSNMITNLNRVARSEPAFKHDLDLFEEFNPQQGTYYDCRFFAILYLENFDGVVMASFDQEYIPKLRMRIASDLLRHPDNKLDPAEQLKKMLHQKGGRS</sequence>
<feature type="compositionally biased region" description="Polar residues" evidence="4">
    <location>
        <begin position="123"/>
        <end position="136"/>
    </location>
</feature>
<dbReference type="Gramene" id="TRITD3Av1G106360.1">
    <property type="protein sequence ID" value="TRITD3Av1G106360.1"/>
    <property type="gene ID" value="TRITD3Av1G106360"/>
</dbReference>
<dbReference type="OMA" id="CEREFRM"/>
<dbReference type="Proteomes" id="UP000324705">
    <property type="component" value="Chromosome 3A"/>
</dbReference>
<dbReference type="GO" id="GO:0006508">
    <property type="term" value="P:proteolysis"/>
    <property type="evidence" value="ECO:0007669"/>
    <property type="project" value="UniProtKB-KW"/>
</dbReference>
<comment type="similarity">
    <text evidence="1">Belongs to the peptidase C48 family.</text>
</comment>
<evidence type="ECO:0000256" key="4">
    <source>
        <dbReference type="SAM" id="MobiDB-lite"/>
    </source>
</evidence>
<dbReference type="InterPro" id="IPR038765">
    <property type="entry name" value="Papain-like_cys_pep_sf"/>
</dbReference>
<evidence type="ECO:0000256" key="3">
    <source>
        <dbReference type="ARBA" id="ARBA00022801"/>
    </source>
</evidence>
<dbReference type="SUPFAM" id="SSF54001">
    <property type="entry name" value="Cysteine proteinases"/>
    <property type="match status" value="1"/>
</dbReference>
<evidence type="ECO:0000313" key="6">
    <source>
        <dbReference type="EMBL" id="VAH60564.1"/>
    </source>
</evidence>
<proteinExistence type="inferred from homology"/>
<feature type="domain" description="Ubiquitin-like protease family profile" evidence="5">
    <location>
        <begin position="200"/>
        <end position="373"/>
    </location>
</feature>
<evidence type="ECO:0000256" key="2">
    <source>
        <dbReference type="ARBA" id="ARBA00022670"/>
    </source>
</evidence>
<keyword evidence="2" id="KW-0645">Protease</keyword>
<dbReference type="EMBL" id="LT934115">
    <property type="protein sequence ID" value="VAH60564.1"/>
    <property type="molecule type" value="Genomic_DNA"/>
</dbReference>
<dbReference type="InterPro" id="IPR003653">
    <property type="entry name" value="Peptidase_C48_C"/>
</dbReference>
<keyword evidence="7" id="KW-1185">Reference proteome</keyword>
<accession>A0A9R0VIA4</accession>
<evidence type="ECO:0000256" key="1">
    <source>
        <dbReference type="ARBA" id="ARBA00005234"/>
    </source>
</evidence>
<dbReference type="PROSITE" id="PS50600">
    <property type="entry name" value="ULP_PROTEASE"/>
    <property type="match status" value="1"/>
</dbReference>
<dbReference type="Pfam" id="PF02902">
    <property type="entry name" value="Peptidase_C48"/>
    <property type="match status" value="1"/>
</dbReference>
<evidence type="ECO:0000313" key="7">
    <source>
        <dbReference type="Proteomes" id="UP000324705"/>
    </source>
</evidence>
<name>A0A9R0VIA4_TRITD</name>
<organism evidence="6 7">
    <name type="scientific">Triticum turgidum subsp. durum</name>
    <name type="common">Durum wheat</name>
    <name type="synonym">Triticum durum</name>
    <dbReference type="NCBI Taxonomy" id="4567"/>
    <lineage>
        <taxon>Eukaryota</taxon>
        <taxon>Viridiplantae</taxon>
        <taxon>Streptophyta</taxon>
        <taxon>Embryophyta</taxon>
        <taxon>Tracheophyta</taxon>
        <taxon>Spermatophyta</taxon>
        <taxon>Magnoliopsida</taxon>
        <taxon>Liliopsida</taxon>
        <taxon>Poales</taxon>
        <taxon>Poaceae</taxon>
        <taxon>BOP clade</taxon>
        <taxon>Pooideae</taxon>
        <taxon>Triticodae</taxon>
        <taxon>Triticeae</taxon>
        <taxon>Triticinae</taxon>
        <taxon>Triticum</taxon>
    </lineage>
</organism>
<reference evidence="6 7" key="1">
    <citation type="submission" date="2017-09" db="EMBL/GenBank/DDBJ databases">
        <authorList>
            <consortium name="International Durum Wheat Genome Sequencing Consortium (IDWGSC)"/>
            <person name="Milanesi L."/>
        </authorList>
    </citation>
    <scope>NUCLEOTIDE SEQUENCE [LARGE SCALE GENOMIC DNA]</scope>
    <source>
        <strain evidence="7">cv. Svevo</strain>
    </source>
</reference>
<protein>
    <recommendedName>
        <fullName evidence="5">Ubiquitin-like protease family profile domain-containing protein</fullName>
    </recommendedName>
</protein>